<dbReference type="NCBIfam" id="TIGR02937">
    <property type="entry name" value="sigma70-ECF"/>
    <property type="match status" value="1"/>
</dbReference>
<evidence type="ECO:0000259" key="7">
    <source>
        <dbReference type="Pfam" id="PF20239"/>
    </source>
</evidence>
<dbReference type="InterPro" id="IPR046531">
    <property type="entry name" value="DUF6596"/>
</dbReference>
<feature type="domain" description="DUF6596" evidence="7">
    <location>
        <begin position="173"/>
        <end position="267"/>
    </location>
</feature>
<dbReference type="InterPro" id="IPR036388">
    <property type="entry name" value="WH-like_DNA-bd_sf"/>
</dbReference>
<evidence type="ECO:0000256" key="3">
    <source>
        <dbReference type="ARBA" id="ARBA00023082"/>
    </source>
</evidence>
<proteinExistence type="inferred from homology"/>
<keyword evidence="2" id="KW-0805">Transcription regulation</keyword>
<name>A0ABT1IFN1_9PSEU</name>
<evidence type="ECO:0000256" key="4">
    <source>
        <dbReference type="ARBA" id="ARBA00023163"/>
    </source>
</evidence>
<sequence length="388" mass="42906">MNLDDVFAREYGRAVAVLTRVFGDIDIAEDAVQDAFTQALRTWPERGVPPSPAGWIITTARNRAIDRLRREADRDDRHAQAALLHAASEPPEEGPVGDDRLRMVFTCCHPALGRPAQVALTLRLLGGLTTAEIAHAFLVPEPTMAQRLVRAKAKIRAARIPYRVPSDADLPERLRSVLAVVYLVFTEGHARRRRDLCAEAIRLARLLVELMPDEPEALGLLALVLLTDARRDARVDSEGAFVPLTRQDHARWDHAMITEGHDLVRRCLRRGAPGPYQIQAAINAVHTDPPTDWTQVLALYDQLIAVAPTPVARLNRAVAVAEVSGPALALALVEELDLDGYAVFHAVKADLLRRLDRVGDAGPEYTRAIELSPDPVEQDHLRRVRDAL</sequence>
<keyword evidence="4" id="KW-0804">Transcription</keyword>
<organism evidence="8 9">
    <name type="scientific">Actinokineospora diospyrosa</name>
    <dbReference type="NCBI Taxonomy" id="103728"/>
    <lineage>
        <taxon>Bacteria</taxon>
        <taxon>Bacillati</taxon>
        <taxon>Actinomycetota</taxon>
        <taxon>Actinomycetes</taxon>
        <taxon>Pseudonocardiales</taxon>
        <taxon>Pseudonocardiaceae</taxon>
        <taxon>Actinokineospora</taxon>
    </lineage>
</organism>
<dbReference type="InterPro" id="IPR013325">
    <property type="entry name" value="RNA_pol_sigma_r2"/>
</dbReference>
<dbReference type="Pfam" id="PF08281">
    <property type="entry name" value="Sigma70_r4_2"/>
    <property type="match status" value="1"/>
</dbReference>
<evidence type="ECO:0000313" key="8">
    <source>
        <dbReference type="EMBL" id="MCP2271383.1"/>
    </source>
</evidence>
<reference evidence="8 9" key="1">
    <citation type="submission" date="2022-06" db="EMBL/GenBank/DDBJ databases">
        <title>Genomic Encyclopedia of Archaeal and Bacterial Type Strains, Phase II (KMG-II): from individual species to whole genera.</title>
        <authorList>
            <person name="Goeker M."/>
        </authorList>
    </citation>
    <scope>NUCLEOTIDE SEQUENCE [LARGE SCALE GENOMIC DNA]</scope>
    <source>
        <strain evidence="8 9">DSM 44255</strain>
    </source>
</reference>
<protein>
    <submittedName>
        <fullName evidence="8">RNA polymerase sigma-70 factor, ECF subfamily</fullName>
    </submittedName>
</protein>
<comment type="similarity">
    <text evidence="1">Belongs to the sigma-70 factor family. ECF subfamily.</text>
</comment>
<dbReference type="Pfam" id="PF20239">
    <property type="entry name" value="DUF6596"/>
    <property type="match status" value="1"/>
</dbReference>
<evidence type="ECO:0000313" key="9">
    <source>
        <dbReference type="Proteomes" id="UP001205185"/>
    </source>
</evidence>
<dbReference type="Pfam" id="PF04542">
    <property type="entry name" value="Sigma70_r2"/>
    <property type="match status" value="1"/>
</dbReference>
<keyword evidence="3" id="KW-0731">Sigma factor</keyword>
<dbReference type="Proteomes" id="UP001205185">
    <property type="component" value="Unassembled WGS sequence"/>
</dbReference>
<evidence type="ECO:0000256" key="1">
    <source>
        <dbReference type="ARBA" id="ARBA00010641"/>
    </source>
</evidence>
<evidence type="ECO:0000259" key="6">
    <source>
        <dbReference type="Pfam" id="PF08281"/>
    </source>
</evidence>
<gene>
    <name evidence="8" type="ORF">LV75_003897</name>
</gene>
<dbReference type="InterPro" id="IPR007627">
    <property type="entry name" value="RNA_pol_sigma70_r2"/>
</dbReference>
<dbReference type="InterPro" id="IPR013249">
    <property type="entry name" value="RNA_pol_sigma70_r4_t2"/>
</dbReference>
<dbReference type="InterPro" id="IPR014284">
    <property type="entry name" value="RNA_pol_sigma-70_dom"/>
</dbReference>
<dbReference type="PANTHER" id="PTHR47756">
    <property type="entry name" value="BLL6612 PROTEIN-RELATED"/>
    <property type="match status" value="1"/>
</dbReference>
<dbReference type="SUPFAM" id="SSF88659">
    <property type="entry name" value="Sigma3 and sigma4 domains of RNA polymerase sigma factors"/>
    <property type="match status" value="1"/>
</dbReference>
<dbReference type="EMBL" id="JAMTCO010000009">
    <property type="protein sequence ID" value="MCP2271383.1"/>
    <property type="molecule type" value="Genomic_DNA"/>
</dbReference>
<dbReference type="InterPro" id="IPR013324">
    <property type="entry name" value="RNA_pol_sigma_r3/r4-like"/>
</dbReference>
<evidence type="ECO:0000256" key="2">
    <source>
        <dbReference type="ARBA" id="ARBA00023015"/>
    </source>
</evidence>
<comment type="caution">
    <text evidence="8">The sequence shown here is derived from an EMBL/GenBank/DDBJ whole genome shotgun (WGS) entry which is preliminary data.</text>
</comment>
<dbReference type="InterPro" id="IPR011990">
    <property type="entry name" value="TPR-like_helical_dom_sf"/>
</dbReference>
<dbReference type="Gene3D" id="1.10.1740.10">
    <property type="match status" value="1"/>
</dbReference>
<dbReference type="PANTHER" id="PTHR47756:SF2">
    <property type="entry name" value="BLL6612 PROTEIN"/>
    <property type="match status" value="1"/>
</dbReference>
<dbReference type="Gene3D" id="1.10.10.10">
    <property type="entry name" value="Winged helix-like DNA-binding domain superfamily/Winged helix DNA-binding domain"/>
    <property type="match status" value="1"/>
</dbReference>
<dbReference type="SUPFAM" id="SSF88946">
    <property type="entry name" value="Sigma2 domain of RNA polymerase sigma factors"/>
    <property type="match status" value="1"/>
</dbReference>
<evidence type="ECO:0000259" key="5">
    <source>
        <dbReference type="Pfam" id="PF04542"/>
    </source>
</evidence>
<feature type="domain" description="RNA polymerase sigma-70 region 2" evidence="5">
    <location>
        <begin position="8"/>
        <end position="72"/>
    </location>
</feature>
<dbReference type="RefSeq" id="WP_253888330.1">
    <property type="nucleotide sequence ID" value="NZ_BAAAVB010000005.1"/>
</dbReference>
<dbReference type="Gene3D" id="1.25.40.10">
    <property type="entry name" value="Tetratricopeptide repeat domain"/>
    <property type="match status" value="1"/>
</dbReference>
<feature type="domain" description="RNA polymerase sigma factor 70 region 4 type 2" evidence="6">
    <location>
        <begin position="105"/>
        <end position="155"/>
    </location>
</feature>
<keyword evidence="9" id="KW-1185">Reference proteome</keyword>
<accession>A0ABT1IFN1</accession>